<feature type="transmembrane region" description="Helical" evidence="1">
    <location>
        <begin position="5"/>
        <end position="25"/>
    </location>
</feature>
<dbReference type="Proteomes" id="UP000249898">
    <property type="component" value="Chromosome"/>
</dbReference>
<sequence>MKHRFIFALLMSFTLTLIMSAWITYLNIGLAPDFVSFWMHAWVLAWPVAGVVAFIAGPFLHKLAQKIVDRM</sequence>
<feature type="transmembrane region" description="Helical" evidence="1">
    <location>
        <begin position="37"/>
        <end position="61"/>
    </location>
</feature>
<dbReference type="AlphaFoldDB" id="A0A2Z4PP88"/>
<evidence type="ECO:0000313" key="3">
    <source>
        <dbReference type="Proteomes" id="UP000249898"/>
    </source>
</evidence>
<dbReference type="RefSeq" id="WP_112135905.1">
    <property type="nucleotide sequence ID" value="NZ_CP016181.1"/>
</dbReference>
<organism evidence="2 3">
    <name type="scientific">Marinomonas primoryensis</name>
    <dbReference type="NCBI Taxonomy" id="178399"/>
    <lineage>
        <taxon>Bacteria</taxon>
        <taxon>Pseudomonadati</taxon>
        <taxon>Pseudomonadota</taxon>
        <taxon>Gammaproteobacteria</taxon>
        <taxon>Oceanospirillales</taxon>
        <taxon>Oceanospirillaceae</taxon>
        <taxon>Marinomonas</taxon>
    </lineage>
</organism>
<dbReference type="Pfam" id="PF11391">
    <property type="entry name" value="DUF2798"/>
    <property type="match status" value="1"/>
</dbReference>
<gene>
    <name evidence="2" type="ORF">A8139_04095</name>
</gene>
<proteinExistence type="predicted"/>
<dbReference type="EMBL" id="CP016181">
    <property type="protein sequence ID" value="AWX99276.1"/>
    <property type="molecule type" value="Genomic_DNA"/>
</dbReference>
<dbReference type="OrthoDB" id="8481133at2"/>
<evidence type="ECO:0000256" key="1">
    <source>
        <dbReference type="SAM" id="Phobius"/>
    </source>
</evidence>
<keyword evidence="1" id="KW-0812">Transmembrane</keyword>
<dbReference type="InterPro" id="IPR021529">
    <property type="entry name" value="DUF2798"/>
</dbReference>
<keyword evidence="1" id="KW-1133">Transmembrane helix</keyword>
<name>A0A2Z4PP88_9GAMM</name>
<evidence type="ECO:0000313" key="2">
    <source>
        <dbReference type="EMBL" id="AWX99276.1"/>
    </source>
</evidence>
<protein>
    <recommendedName>
        <fullName evidence="4">DUF2798 domain-containing protein</fullName>
    </recommendedName>
</protein>
<evidence type="ECO:0008006" key="4">
    <source>
        <dbReference type="Google" id="ProtNLM"/>
    </source>
</evidence>
<accession>A0A2Z4PP88</accession>
<keyword evidence="1" id="KW-0472">Membrane</keyword>
<reference evidence="2 3" key="1">
    <citation type="submission" date="2016-06" db="EMBL/GenBank/DDBJ databases">
        <title>The sequenced genome of the ice-adhering bacterium Marinomonas primoryensis, from Antarctica.</title>
        <authorList>
            <person name="Graham L."/>
            <person name="Vance T.D.R."/>
            <person name="Davies P.L."/>
        </authorList>
    </citation>
    <scope>NUCLEOTIDE SEQUENCE [LARGE SCALE GENOMIC DNA]</scope>
    <source>
        <strain evidence="2 3">AceL</strain>
    </source>
</reference>